<dbReference type="EMBL" id="JBHTJZ010000009">
    <property type="protein sequence ID" value="MFD0959427.1"/>
    <property type="molecule type" value="Genomic_DNA"/>
</dbReference>
<protein>
    <submittedName>
        <fullName evidence="2">DUF4434 domain-containing protein</fullName>
    </submittedName>
</protein>
<dbReference type="Pfam" id="PF14488">
    <property type="entry name" value="DUF4434"/>
    <property type="match status" value="1"/>
</dbReference>
<comment type="caution">
    <text evidence="2">The sequence shown here is derived from an EMBL/GenBank/DDBJ whole genome shotgun (WGS) entry which is preliminary data.</text>
</comment>
<keyword evidence="3" id="KW-1185">Reference proteome</keyword>
<feature type="domain" description="DUF4434" evidence="1">
    <location>
        <begin position="49"/>
        <end position="300"/>
    </location>
</feature>
<evidence type="ECO:0000313" key="2">
    <source>
        <dbReference type="EMBL" id="MFD0959427.1"/>
    </source>
</evidence>
<dbReference type="RefSeq" id="WP_377563547.1">
    <property type="nucleotide sequence ID" value="NZ_JBHTJZ010000009.1"/>
</dbReference>
<evidence type="ECO:0000259" key="1">
    <source>
        <dbReference type="Pfam" id="PF14488"/>
    </source>
</evidence>
<dbReference type="Proteomes" id="UP001596989">
    <property type="component" value="Unassembled WGS sequence"/>
</dbReference>
<proteinExistence type="predicted"/>
<gene>
    <name evidence="2" type="ORF">ACFQ2I_08485</name>
</gene>
<sequence>MKAIRGSLYYMNLNGGKTSIDREITAQAKAGFDLLWVNGPAFSLESLQMLGEQGQFDPIAYMLDEAHAMGMKVIIEVMADSNWYMRWDLEADLERSDRIVSILAQRYGIHPAFEGYYLGNELYIVHGKDKEYIRTLWASIAAQCRSSTPGCKIVASPFFVSDSHEVLGYPYECPEAYEQFWDEMLTGCDLDIVMLQDSGAEHGAFYSVEEREPYFAAVASACNRHGVELWGNIELAEIDVKDYIELKQFRGEHGANGEGFHDRRWKRVPLPKLNKKSELASKYCRHLVSWGFQQFISPESGMPGCQSYYEAFCRWNLDRREKAVQHES</sequence>
<dbReference type="InterPro" id="IPR017853">
    <property type="entry name" value="GH"/>
</dbReference>
<organism evidence="2 3">
    <name type="scientific">Paenibacillus chungangensis</name>
    <dbReference type="NCBI Taxonomy" id="696535"/>
    <lineage>
        <taxon>Bacteria</taxon>
        <taxon>Bacillati</taxon>
        <taxon>Bacillota</taxon>
        <taxon>Bacilli</taxon>
        <taxon>Bacillales</taxon>
        <taxon>Paenibacillaceae</taxon>
        <taxon>Paenibacillus</taxon>
    </lineage>
</organism>
<name>A0ABW3HPF8_9BACL</name>
<reference evidence="3" key="1">
    <citation type="journal article" date="2019" name="Int. J. Syst. Evol. Microbiol.">
        <title>The Global Catalogue of Microorganisms (GCM) 10K type strain sequencing project: providing services to taxonomists for standard genome sequencing and annotation.</title>
        <authorList>
            <consortium name="The Broad Institute Genomics Platform"/>
            <consortium name="The Broad Institute Genome Sequencing Center for Infectious Disease"/>
            <person name="Wu L."/>
            <person name="Ma J."/>
        </authorList>
    </citation>
    <scope>NUCLEOTIDE SEQUENCE [LARGE SCALE GENOMIC DNA]</scope>
    <source>
        <strain evidence="3">CCUG 59129</strain>
    </source>
</reference>
<dbReference type="SUPFAM" id="SSF51445">
    <property type="entry name" value="(Trans)glycosidases"/>
    <property type="match status" value="1"/>
</dbReference>
<dbReference type="Gene3D" id="3.20.20.80">
    <property type="entry name" value="Glycosidases"/>
    <property type="match status" value="1"/>
</dbReference>
<dbReference type="InterPro" id="IPR027849">
    <property type="entry name" value="DUF4434"/>
</dbReference>
<accession>A0ABW3HPF8</accession>
<evidence type="ECO:0000313" key="3">
    <source>
        <dbReference type="Proteomes" id="UP001596989"/>
    </source>
</evidence>